<accession>A0A6J6ELX3</accession>
<dbReference type="GO" id="GO:0008757">
    <property type="term" value="F:S-adenosylmethionine-dependent methyltransferase activity"/>
    <property type="evidence" value="ECO:0007669"/>
    <property type="project" value="InterPro"/>
</dbReference>
<dbReference type="AlphaFoldDB" id="A0A6J6ELX3"/>
<protein>
    <submittedName>
        <fullName evidence="2">Unannotated protein</fullName>
    </submittedName>
</protein>
<feature type="domain" description="Methyltransferase type 11" evidence="1">
    <location>
        <begin position="47"/>
        <end position="130"/>
    </location>
</feature>
<name>A0A6J6ELX3_9ZZZZ</name>
<dbReference type="InterPro" id="IPR013216">
    <property type="entry name" value="Methyltransf_11"/>
</dbReference>
<dbReference type="Gene3D" id="3.40.50.150">
    <property type="entry name" value="Vaccinia Virus protein VP39"/>
    <property type="match status" value="1"/>
</dbReference>
<dbReference type="SUPFAM" id="SSF53335">
    <property type="entry name" value="S-adenosyl-L-methionine-dependent methyltransferases"/>
    <property type="match status" value="1"/>
</dbReference>
<proteinExistence type="predicted"/>
<reference evidence="2" key="1">
    <citation type="submission" date="2020-05" db="EMBL/GenBank/DDBJ databases">
        <authorList>
            <person name="Chiriac C."/>
            <person name="Salcher M."/>
            <person name="Ghai R."/>
            <person name="Kavagutti S V."/>
        </authorList>
    </citation>
    <scope>NUCLEOTIDE SEQUENCE</scope>
</reference>
<evidence type="ECO:0000259" key="1">
    <source>
        <dbReference type="Pfam" id="PF08241"/>
    </source>
</evidence>
<gene>
    <name evidence="2" type="ORF">UFOPK1493_02788</name>
</gene>
<dbReference type="InterPro" id="IPR029063">
    <property type="entry name" value="SAM-dependent_MTases_sf"/>
</dbReference>
<sequence length="202" mass="21834">MTSSHVWYGRGVADDGEFRLCGNVTGKRPVELGIAPVPSPGRANAVTLALAGAKSIVVDPDAARITELRRQAETAEVRVECHQGELADLGFATSGSVDLVVATQTLDDVDDLPRLLRQVHRILRPDAAFVVSLTHPVAAMFDPGTDAPRRAYGSTVRSIGELFMSFERSNFRLDVVHELAPITTRDAKVPTVLLLRARKQGV</sequence>
<dbReference type="CDD" id="cd02440">
    <property type="entry name" value="AdoMet_MTases"/>
    <property type="match status" value="1"/>
</dbReference>
<dbReference type="EMBL" id="CAEZSR010000128">
    <property type="protein sequence ID" value="CAB4577097.1"/>
    <property type="molecule type" value="Genomic_DNA"/>
</dbReference>
<organism evidence="2">
    <name type="scientific">freshwater metagenome</name>
    <dbReference type="NCBI Taxonomy" id="449393"/>
    <lineage>
        <taxon>unclassified sequences</taxon>
        <taxon>metagenomes</taxon>
        <taxon>ecological metagenomes</taxon>
    </lineage>
</organism>
<dbReference type="Pfam" id="PF08241">
    <property type="entry name" value="Methyltransf_11"/>
    <property type="match status" value="1"/>
</dbReference>
<evidence type="ECO:0000313" key="2">
    <source>
        <dbReference type="EMBL" id="CAB4577097.1"/>
    </source>
</evidence>